<dbReference type="CDD" id="cd00082">
    <property type="entry name" value="HisKA"/>
    <property type="match status" value="1"/>
</dbReference>
<proteinExistence type="predicted"/>
<keyword evidence="5" id="KW-1133">Transmembrane helix</keyword>
<keyword evidence="8" id="KW-1185">Reference proteome</keyword>
<accession>A0ABS3JD92</accession>
<feature type="transmembrane region" description="Helical" evidence="5">
    <location>
        <begin position="26"/>
        <end position="48"/>
    </location>
</feature>
<dbReference type="InterPro" id="IPR005467">
    <property type="entry name" value="His_kinase_dom"/>
</dbReference>
<feature type="domain" description="Histidine kinase" evidence="6">
    <location>
        <begin position="237"/>
        <end position="482"/>
    </location>
</feature>
<dbReference type="InterPro" id="IPR003594">
    <property type="entry name" value="HATPase_dom"/>
</dbReference>
<feature type="transmembrane region" description="Helical" evidence="5">
    <location>
        <begin position="128"/>
        <end position="144"/>
    </location>
</feature>
<dbReference type="InterPro" id="IPR003661">
    <property type="entry name" value="HisK_dim/P_dom"/>
</dbReference>
<keyword evidence="5" id="KW-0472">Membrane</keyword>
<evidence type="ECO:0000256" key="2">
    <source>
        <dbReference type="ARBA" id="ARBA00012438"/>
    </source>
</evidence>
<dbReference type="Gene3D" id="3.30.565.10">
    <property type="entry name" value="Histidine kinase-like ATPase, C-terminal domain"/>
    <property type="match status" value="1"/>
</dbReference>
<feature type="transmembrane region" description="Helical" evidence="5">
    <location>
        <begin position="78"/>
        <end position="101"/>
    </location>
</feature>
<evidence type="ECO:0000256" key="4">
    <source>
        <dbReference type="SAM" id="Coils"/>
    </source>
</evidence>
<dbReference type="EMBL" id="JAFMYW010000001">
    <property type="protein sequence ID" value="MBO0947958.1"/>
    <property type="molecule type" value="Genomic_DNA"/>
</dbReference>
<feature type="coiled-coil region" evidence="4">
    <location>
        <begin position="198"/>
        <end position="225"/>
    </location>
</feature>
<dbReference type="InterPro" id="IPR036890">
    <property type="entry name" value="HATPase_C_sf"/>
</dbReference>
<evidence type="ECO:0000313" key="7">
    <source>
        <dbReference type="EMBL" id="MBO0947958.1"/>
    </source>
</evidence>
<organism evidence="7 8">
    <name type="scientific">Fibrella forsythiae</name>
    <dbReference type="NCBI Taxonomy" id="2817061"/>
    <lineage>
        <taxon>Bacteria</taxon>
        <taxon>Pseudomonadati</taxon>
        <taxon>Bacteroidota</taxon>
        <taxon>Cytophagia</taxon>
        <taxon>Cytophagales</taxon>
        <taxon>Spirosomataceae</taxon>
        <taxon>Fibrella</taxon>
    </lineage>
</organism>
<dbReference type="SMART" id="SM00387">
    <property type="entry name" value="HATPase_c"/>
    <property type="match status" value="1"/>
</dbReference>
<dbReference type="SUPFAM" id="SSF55874">
    <property type="entry name" value="ATPase domain of HSP90 chaperone/DNA topoisomerase II/histidine kinase"/>
    <property type="match status" value="1"/>
</dbReference>
<dbReference type="PANTHER" id="PTHR43065:SF42">
    <property type="entry name" value="TWO-COMPONENT SENSOR PPRA"/>
    <property type="match status" value="1"/>
</dbReference>
<evidence type="ECO:0000259" key="6">
    <source>
        <dbReference type="PROSITE" id="PS50109"/>
    </source>
</evidence>
<dbReference type="PANTHER" id="PTHR43065">
    <property type="entry name" value="SENSOR HISTIDINE KINASE"/>
    <property type="match status" value="1"/>
</dbReference>
<dbReference type="InterPro" id="IPR036097">
    <property type="entry name" value="HisK_dim/P_sf"/>
</dbReference>
<feature type="transmembrane region" description="Helical" evidence="5">
    <location>
        <begin position="164"/>
        <end position="183"/>
    </location>
</feature>
<gene>
    <name evidence="7" type="ORF">J2I46_05145</name>
</gene>
<keyword evidence="5" id="KW-0812">Transmembrane</keyword>
<dbReference type="Proteomes" id="UP000664628">
    <property type="component" value="Unassembled WGS sequence"/>
</dbReference>
<dbReference type="InterPro" id="IPR004358">
    <property type="entry name" value="Sig_transdc_His_kin-like_C"/>
</dbReference>
<comment type="caution">
    <text evidence="7">The sequence shown here is derived from an EMBL/GenBank/DDBJ whole genome shotgun (WGS) entry which is preliminary data.</text>
</comment>
<dbReference type="PROSITE" id="PS50109">
    <property type="entry name" value="HIS_KIN"/>
    <property type="match status" value="1"/>
</dbReference>
<sequence length="482" mass="53889">MLQRVSTYFFPPDFSGTEENRRQATIIVNSVVLTSLFTLNYLILCLWLRYEPGIYIMLANLLVFVTALFLFKAGVITYLALGYAFNLFGILFVFLECFYLGGFYGDVTIWLVVMPLVGTFLLGKKGGLITLSLSLTLLLVLWYLEFRGVVVPNHITLNEYRLFFRLNIIMGLMLIIVIIAFVFTNSNNRALRLISEKNALLQLRSEQLEQSLNELRTTQVQLIQKEKMASLGELTAGIAHEIQNPLNFVNNFAEVSSELVVELKEGSLMLLPVDEKEYADEIVGDLSLNLVKISQHGQRASAIVRGMLKHSSSSTGERQLTDLNALADEYLRLSYHGLRAKDNSFNCQLITEFDPNLPHLNIVGQDIGRVLLNLFTNAFYAVQQKARQMEPAANYEPTVRVRTCRQNGKVDIHVRDNGSGVPDGIRAKIFQPFFTTKPTGEGTGLGLSLSYDIITKGHGGELVIKSQEGEGAEFVISLPAGK</sequence>
<comment type="catalytic activity">
    <reaction evidence="1">
        <text>ATP + protein L-histidine = ADP + protein N-phospho-L-histidine.</text>
        <dbReference type="EC" id="2.7.13.3"/>
    </reaction>
</comment>
<reference evidence="7 8" key="1">
    <citation type="submission" date="2021-03" db="EMBL/GenBank/DDBJ databases">
        <title>Fibrella sp. HMF5405 genome sequencing and assembly.</title>
        <authorList>
            <person name="Kang H."/>
            <person name="Kim H."/>
            <person name="Bae S."/>
            <person name="Joh K."/>
        </authorList>
    </citation>
    <scope>NUCLEOTIDE SEQUENCE [LARGE SCALE GENOMIC DNA]</scope>
    <source>
        <strain evidence="7 8">HMF5405</strain>
    </source>
</reference>
<dbReference type="Gene3D" id="1.10.287.130">
    <property type="match status" value="1"/>
</dbReference>
<keyword evidence="3" id="KW-0597">Phosphoprotein</keyword>
<dbReference type="EC" id="2.7.13.3" evidence="2"/>
<dbReference type="SUPFAM" id="SSF47384">
    <property type="entry name" value="Homodimeric domain of signal transducing histidine kinase"/>
    <property type="match status" value="1"/>
</dbReference>
<evidence type="ECO:0000256" key="5">
    <source>
        <dbReference type="SAM" id="Phobius"/>
    </source>
</evidence>
<dbReference type="RefSeq" id="WP_207327845.1">
    <property type="nucleotide sequence ID" value="NZ_JAFMYW010000001.1"/>
</dbReference>
<name>A0ABS3JD92_9BACT</name>
<dbReference type="PRINTS" id="PR00344">
    <property type="entry name" value="BCTRLSENSOR"/>
</dbReference>
<evidence type="ECO:0000313" key="8">
    <source>
        <dbReference type="Proteomes" id="UP000664628"/>
    </source>
</evidence>
<dbReference type="Pfam" id="PF02518">
    <property type="entry name" value="HATPase_c"/>
    <property type="match status" value="1"/>
</dbReference>
<keyword evidence="4" id="KW-0175">Coiled coil</keyword>
<protein>
    <recommendedName>
        <fullName evidence="2">histidine kinase</fullName>
        <ecNumber evidence="2">2.7.13.3</ecNumber>
    </recommendedName>
</protein>
<evidence type="ECO:0000256" key="1">
    <source>
        <dbReference type="ARBA" id="ARBA00000085"/>
    </source>
</evidence>
<evidence type="ECO:0000256" key="3">
    <source>
        <dbReference type="ARBA" id="ARBA00022553"/>
    </source>
</evidence>